<evidence type="ECO:0000256" key="1">
    <source>
        <dbReference type="SAM" id="MobiDB-lite"/>
    </source>
</evidence>
<dbReference type="AlphaFoldDB" id="A0A1H9TK11"/>
<evidence type="ECO:0008006" key="5">
    <source>
        <dbReference type="Google" id="ProtNLM"/>
    </source>
</evidence>
<evidence type="ECO:0000256" key="2">
    <source>
        <dbReference type="SAM" id="SignalP"/>
    </source>
</evidence>
<dbReference type="OrthoDB" id="7666115at2"/>
<feature type="chain" id="PRO_5011715275" description="Excinuclease ABC subunit A" evidence="2">
    <location>
        <begin position="23"/>
        <end position="116"/>
    </location>
</feature>
<reference evidence="3 4" key="1">
    <citation type="submission" date="2016-10" db="EMBL/GenBank/DDBJ databases">
        <authorList>
            <person name="de Groot N.N."/>
        </authorList>
    </citation>
    <scope>NUCLEOTIDE SEQUENCE [LARGE SCALE GENOMIC DNA]</scope>
    <source>
        <strain evidence="3 4">DSM 23042</strain>
    </source>
</reference>
<dbReference type="Gene3D" id="3.10.450.160">
    <property type="entry name" value="inner membrane protein cigr"/>
    <property type="match status" value="1"/>
</dbReference>
<feature type="region of interest" description="Disordered" evidence="1">
    <location>
        <begin position="27"/>
        <end position="48"/>
    </location>
</feature>
<dbReference type="STRING" id="641238.SAMN04490244_104234"/>
<gene>
    <name evidence="3" type="ORF">SAMN04490244_104234</name>
</gene>
<dbReference type="EMBL" id="FOGU01000004">
    <property type="protein sequence ID" value="SER97575.1"/>
    <property type="molecule type" value="Genomic_DNA"/>
</dbReference>
<protein>
    <recommendedName>
        <fullName evidence="5">Excinuclease ABC subunit A</fullName>
    </recommendedName>
</protein>
<evidence type="ECO:0000313" key="4">
    <source>
        <dbReference type="Proteomes" id="UP000198885"/>
    </source>
</evidence>
<dbReference type="RefSeq" id="WP_092691834.1">
    <property type="nucleotide sequence ID" value="NZ_FOGU01000004.1"/>
</dbReference>
<accession>A0A1H9TK11</accession>
<proteinExistence type="predicted"/>
<evidence type="ECO:0000313" key="3">
    <source>
        <dbReference type="EMBL" id="SER97575.1"/>
    </source>
</evidence>
<dbReference type="Proteomes" id="UP000198885">
    <property type="component" value="Unassembled WGS sequence"/>
</dbReference>
<keyword evidence="2" id="KW-0732">Signal</keyword>
<keyword evidence="4" id="KW-1185">Reference proteome</keyword>
<sequence length="116" mass="12922">MKAITAVLTAAAILTAPTAALAQPQGCPPGLAKKSPSCVPPGQAKKMYRDDDRRDRYRAGDVFRGDYVVIRDYDRYGLNRPGDRYAYWGSGDRIYRVDPDTQKIIDIIRLANAVFN</sequence>
<organism evidence="3 4">
    <name type="scientific">Tranquillimonas rosea</name>
    <dbReference type="NCBI Taxonomy" id="641238"/>
    <lineage>
        <taxon>Bacteria</taxon>
        <taxon>Pseudomonadati</taxon>
        <taxon>Pseudomonadota</taxon>
        <taxon>Alphaproteobacteria</taxon>
        <taxon>Rhodobacterales</taxon>
        <taxon>Roseobacteraceae</taxon>
        <taxon>Tranquillimonas</taxon>
    </lineage>
</organism>
<name>A0A1H9TK11_9RHOB</name>
<feature type="signal peptide" evidence="2">
    <location>
        <begin position="1"/>
        <end position="22"/>
    </location>
</feature>